<protein>
    <recommendedName>
        <fullName evidence="4">Beta-lactamase family protein</fullName>
    </recommendedName>
</protein>
<feature type="signal peptide" evidence="1">
    <location>
        <begin position="1"/>
        <end position="21"/>
    </location>
</feature>
<dbReference type="EMBL" id="QQBC01000009">
    <property type="protein sequence ID" value="RDI64132.1"/>
    <property type="molecule type" value="Genomic_DNA"/>
</dbReference>
<keyword evidence="3" id="KW-1185">Reference proteome</keyword>
<accession>A0A370I061</accession>
<name>A0A370I061_9NOCA</name>
<dbReference type="STRING" id="1210086.GCA_001613105_03407"/>
<dbReference type="RefSeq" id="WP_067998730.1">
    <property type="nucleotide sequence ID" value="NZ_QQBC01000009.1"/>
</dbReference>
<dbReference type="Proteomes" id="UP000254869">
    <property type="component" value="Unassembled WGS sequence"/>
</dbReference>
<organism evidence="2 3">
    <name type="scientific">Nocardia pseudobrasiliensis</name>
    <dbReference type="NCBI Taxonomy" id="45979"/>
    <lineage>
        <taxon>Bacteria</taxon>
        <taxon>Bacillati</taxon>
        <taxon>Actinomycetota</taxon>
        <taxon>Actinomycetes</taxon>
        <taxon>Mycobacteriales</taxon>
        <taxon>Nocardiaceae</taxon>
        <taxon>Nocardia</taxon>
    </lineage>
</organism>
<feature type="chain" id="PRO_5016901146" description="Beta-lactamase family protein" evidence="1">
    <location>
        <begin position="22"/>
        <end position="235"/>
    </location>
</feature>
<sequence>MNCRVLLTGLMVVLAAGPSLGGWTPPDPAVVPTRTALSFRWIVPNIRWGTANEYEARNGLSMVKLYMVDYALRRGDGSPEDRQLGERMIRQSDDAAAARLAAKYPRAIDAVAAEYHLANTHGGADWGAAITCTADLADFLAIKMRSDRGSALLTWMADAESVAVDGTEQDWGTARLPGVLGSKWGWSDFGPPEVASASIGLGFTVAAHTRGTADEQTTDVLAVLQGAVLDLLGVP</sequence>
<proteinExistence type="predicted"/>
<dbReference type="SUPFAM" id="SSF56601">
    <property type="entry name" value="beta-lactamase/transpeptidase-like"/>
    <property type="match status" value="1"/>
</dbReference>
<keyword evidence="1" id="KW-0732">Signal</keyword>
<gene>
    <name evidence="2" type="ORF">DFR76_109474</name>
</gene>
<evidence type="ECO:0008006" key="4">
    <source>
        <dbReference type="Google" id="ProtNLM"/>
    </source>
</evidence>
<evidence type="ECO:0000313" key="2">
    <source>
        <dbReference type="EMBL" id="RDI64132.1"/>
    </source>
</evidence>
<evidence type="ECO:0000256" key="1">
    <source>
        <dbReference type="SAM" id="SignalP"/>
    </source>
</evidence>
<evidence type="ECO:0000313" key="3">
    <source>
        <dbReference type="Proteomes" id="UP000254869"/>
    </source>
</evidence>
<comment type="caution">
    <text evidence="2">The sequence shown here is derived from an EMBL/GenBank/DDBJ whole genome shotgun (WGS) entry which is preliminary data.</text>
</comment>
<dbReference type="Gene3D" id="3.40.710.10">
    <property type="entry name" value="DD-peptidase/beta-lactamase superfamily"/>
    <property type="match status" value="1"/>
</dbReference>
<dbReference type="AlphaFoldDB" id="A0A370I061"/>
<dbReference type="InterPro" id="IPR012338">
    <property type="entry name" value="Beta-lactam/transpept-like"/>
</dbReference>
<reference evidence="2 3" key="1">
    <citation type="submission" date="2018-07" db="EMBL/GenBank/DDBJ databases">
        <title>Genomic Encyclopedia of Type Strains, Phase IV (KMG-IV): sequencing the most valuable type-strain genomes for metagenomic binning, comparative biology and taxonomic classification.</title>
        <authorList>
            <person name="Goeker M."/>
        </authorList>
    </citation>
    <scope>NUCLEOTIDE SEQUENCE [LARGE SCALE GENOMIC DNA]</scope>
    <source>
        <strain evidence="2 3">DSM 44290</strain>
    </source>
</reference>